<keyword evidence="2" id="KW-1185">Reference proteome</keyword>
<evidence type="ECO:0000313" key="1">
    <source>
        <dbReference type="EMBL" id="MCW1887094.1"/>
    </source>
</evidence>
<gene>
    <name evidence="1" type="ORF">OKA04_20315</name>
</gene>
<comment type="caution">
    <text evidence="1">The sequence shown here is derived from an EMBL/GenBank/DDBJ whole genome shotgun (WGS) entry which is preliminary data.</text>
</comment>
<dbReference type="EMBL" id="JAPDDS010000014">
    <property type="protein sequence ID" value="MCW1887094.1"/>
    <property type="molecule type" value="Genomic_DNA"/>
</dbReference>
<organism evidence="1 2">
    <name type="scientific">Luteolibacter flavescens</name>
    <dbReference type="NCBI Taxonomy" id="1859460"/>
    <lineage>
        <taxon>Bacteria</taxon>
        <taxon>Pseudomonadati</taxon>
        <taxon>Verrucomicrobiota</taxon>
        <taxon>Verrucomicrobiia</taxon>
        <taxon>Verrucomicrobiales</taxon>
        <taxon>Verrucomicrobiaceae</taxon>
        <taxon>Luteolibacter</taxon>
    </lineage>
</organism>
<accession>A0ABT3FU35</accession>
<evidence type="ECO:0000313" key="2">
    <source>
        <dbReference type="Proteomes" id="UP001207930"/>
    </source>
</evidence>
<protein>
    <submittedName>
        <fullName evidence="1">DUF1444 family protein</fullName>
    </submittedName>
</protein>
<name>A0ABT3FU35_9BACT</name>
<dbReference type="RefSeq" id="WP_264503048.1">
    <property type="nucleotide sequence ID" value="NZ_JAPDDS010000014.1"/>
</dbReference>
<sequence length="272" mass="30642">MTSRMHEDAEEFRARVIEIAGEVFPELDFEVDPEEDDVIVAGQIRLGLQNLRAKCELGDLADEELATMVADHFGPILRNETPSLDDLTLEELRDQLRLQLMPAEYAEVAPLPIIAFPFAKGVTIGIVADFPQAYAYVRQADLKRWDTTADEIYEIALENLEEISRGIGMHLSKNDEDTFLAIDAGDGYDAARILLPRLQEFIATHLGETFRFGIPNRDFLICWRLDSSADLHRQFAEKIADDHSERPYALSPSVFVRNSEGNFHEQSGPHGA</sequence>
<proteinExistence type="predicted"/>
<dbReference type="InterPro" id="IPR010838">
    <property type="entry name" value="DUF1444"/>
</dbReference>
<dbReference type="Proteomes" id="UP001207930">
    <property type="component" value="Unassembled WGS sequence"/>
</dbReference>
<reference evidence="1 2" key="1">
    <citation type="submission" date="2022-10" db="EMBL/GenBank/DDBJ databases">
        <title>Luteolibacter flavescens strain MCCC 1K03193, whole genome shotgun sequencing project.</title>
        <authorList>
            <person name="Zhao G."/>
            <person name="Shen L."/>
        </authorList>
    </citation>
    <scope>NUCLEOTIDE SEQUENCE [LARGE SCALE GENOMIC DNA]</scope>
    <source>
        <strain evidence="1 2">MCCC 1K03193</strain>
    </source>
</reference>
<dbReference type="Pfam" id="PF07285">
    <property type="entry name" value="DUF1444"/>
    <property type="match status" value="1"/>
</dbReference>